<keyword evidence="8" id="KW-0732">Signal</keyword>
<evidence type="ECO:0000256" key="5">
    <source>
        <dbReference type="ARBA" id="ARBA00022801"/>
    </source>
</evidence>
<accession>A0A673X7J0</accession>
<evidence type="ECO:0000256" key="3">
    <source>
        <dbReference type="ARBA" id="ARBA00012757"/>
    </source>
</evidence>
<dbReference type="AlphaFoldDB" id="A0A673X7J0"/>
<dbReference type="Pfam" id="PF01204">
    <property type="entry name" value="Trehalase"/>
    <property type="match status" value="2"/>
</dbReference>
<reference evidence="9" key="2">
    <citation type="submission" date="2025-09" db="UniProtKB">
        <authorList>
            <consortium name="Ensembl"/>
        </authorList>
    </citation>
    <scope>IDENTIFICATION</scope>
</reference>
<dbReference type="InterPro" id="IPR008928">
    <property type="entry name" value="6-hairpin_glycosidase_sf"/>
</dbReference>
<evidence type="ECO:0000313" key="10">
    <source>
        <dbReference type="Proteomes" id="UP000472277"/>
    </source>
</evidence>
<evidence type="ECO:0000256" key="2">
    <source>
        <dbReference type="ARBA" id="ARBA00005615"/>
    </source>
</evidence>
<dbReference type="PANTHER" id="PTHR23403">
    <property type="entry name" value="TREHALASE"/>
    <property type="match status" value="1"/>
</dbReference>
<dbReference type="GeneTree" id="ENSGT00390000006949"/>
<evidence type="ECO:0000256" key="7">
    <source>
        <dbReference type="RuleBase" id="RU361180"/>
    </source>
</evidence>
<dbReference type="PRINTS" id="PR00744">
    <property type="entry name" value="GLHYDRLASE37"/>
</dbReference>
<dbReference type="EC" id="3.2.1.28" evidence="3 7"/>
<dbReference type="GO" id="GO:0004555">
    <property type="term" value="F:alpha,alpha-trehalase activity"/>
    <property type="evidence" value="ECO:0007669"/>
    <property type="project" value="UniProtKB-EC"/>
</dbReference>
<name>A0A673X7J0_SALTR</name>
<keyword evidence="10" id="KW-1185">Reference proteome</keyword>
<evidence type="ECO:0000256" key="1">
    <source>
        <dbReference type="ARBA" id="ARBA00001576"/>
    </source>
</evidence>
<comment type="similarity">
    <text evidence="2 7">Belongs to the glycosyl hydrolase 37 family.</text>
</comment>
<evidence type="ECO:0000256" key="8">
    <source>
        <dbReference type="SAM" id="SignalP"/>
    </source>
</evidence>
<keyword evidence="6 7" id="KW-0326">Glycosidase</keyword>
<dbReference type="Gene3D" id="1.50.10.10">
    <property type="match status" value="2"/>
</dbReference>
<dbReference type="Ensembl" id="ENSSTUT00000018273.1">
    <property type="protein sequence ID" value="ENSSTUP00000017353.1"/>
    <property type="gene ID" value="ENSSTUG00000007824.1"/>
</dbReference>
<feature type="signal peptide" evidence="8">
    <location>
        <begin position="1"/>
        <end position="23"/>
    </location>
</feature>
<evidence type="ECO:0000256" key="4">
    <source>
        <dbReference type="ARBA" id="ARBA00019905"/>
    </source>
</evidence>
<dbReference type="PROSITE" id="PS00928">
    <property type="entry name" value="TREHALASE_2"/>
    <property type="match status" value="1"/>
</dbReference>
<sequence length="545" mass="61632">FPAAVMCLWICFVLFLCPLYWCALPPPCDSEIYCYGDVLKQVQMAKLFDDDKYFVDMKLKSAPDIILTAFHNLTHGDPNSVPPAVLRDFLHKYFEEPGKEFEPWSPPDWHDKPQFLTGIADAELRSWAEKLHHLWKSLGRKISSDALAHPEQYSQIFTPHPFVVPGGRFRELYYWDSYWVINGLLLSEMTDTARGMILNFIHLIDRYGFIPNGARVYYERRSQPPFLSLMVNVLPYFMNTLSIGVKSFETQPLPASPSLYSEAAERLWKELHSGAESGWDFSSRWFVDGLGNNNGSLRDTRTSLLIPTDLNALLCRNERTLAHFYRTLGNEPEATRYDKAASARQEAIEAVLWDEERGVWLDYSLVTNTSHPAFYPTNLAPIWAGCYSQPSMGQKAVHYLQTSGGLEFPNGVPTSLVDSGQQWDYPNAWPPLQHILIQGLSSLPSQEARELGFDLAQRWIRTNWLAYVKYEAMFEKYDVNGDGKPGGGGEYEVQLGFGWTNGVALQLLSQYGDRLTSGSSGNGFTSCLSISVSVALLCSAQTLFL</sequence>
<organism evidence="9 10">
    <name type="scientific">Salmo trutta</name>
    <name type="common">Brown trout</name>
    <dbReference type="NCBI Taxonomy" id="8032"/>
    <lineage>
        <taxon>Eukaryota</taxon>
        <taxon>Metazoa</taxon>
        <taxon>Chordata</taxon>
        <taxon>Craniata</taxon>
        <taxon>Vertebrata</taxon>
        <taxon>Euteleostomi</taxon>
        <taxon>Actinopterygii</taxon>
        <taxon>Neopterygii</taxon>
        <taxon>Teleostei</taxon>
        <taxon>Protacanthopterygii</taxon>
        <taxon>Salmoniformes</taxon>
        <taxon>Salmonidae</taxon>
        <taxon>Salmoninae</taxon>
        <taxon>Salmo</taxon>
    </lineage>
</organism>
<proteinExistence type="inferred from homology"/>
<feature type="chain" id="PRO_5025605666" description="Trehalase" evidence="8">
    <location>
        <begin position="24"/>
        <end position="545"/>
    </location>
</feature>
<evidence type="ECO:0000256" key="6">
    <source>
        <dbReference type="ARBA" id="ARBA00023295"/>
    </source>
</evidence>
<reference evidence="9" key="1">
    <citation type="submission" date="2025-08" db="UniProtKB">
        <authorList>
            <consortium name="Ensembl"/>
        </authorList>
    </citation>
    <scope>IDENTIFICATION</scope>
</reference>
<dbReference type="GO" id="GO:0005993">
    <property type="term" value="P:trehalose catabolic process"/>
    <property type="evidence" value="ECO:0007669"/>
    <property type="project" value="TreeGrafter"/>
</dbReference>
<comment type="catalytic activity">
    <reaction evidence="1 7">
        <text>alpha,alpha-trehalose + H2O = alpha-D-glucose + beta-D-glucose</text>
        <dbReference type="Rhea" id="RHEA:32675"/>
        <dbReference type="ChEBI" id="CHEBI:15377"/>
        <dbReference type="ChEBI" id="CHEBI:15903"/>
        <dbReference type="ChEBI" id="CHEBI:16551"/>
        <dbReference type="ChEBI" id="CHEBI:17925"/>
        <dbReference type="EC" id="3.2.1.28"/>
    </reaction>
</comment>
<dbReference type="InterPro" id="IPR001661">
    <property type="entry name" value="Glyco_hydro_37"/>
</dbReference>
<dbReference type="InterPro" id="IPR012341">
    <property type="entry name" value="6hp_glycosidase-like_sf"/>
</dbReference>
<dbReference type="PANTHER" id="PTHR23403:SF1">
    <property type="entry name" value="TREHALASE"/>
    <property type="match status" value="1"/>
</dbReference>
<keyword evidence="5 7" id="KW-0378">Hydrolase</keyword>
<dbReference type="SUPFAM" id="SSF48208">
    <property type="entry name" value="Six-hairpin glycosidases"/>
    <property type="match status" value="1"/>
</dbReference>
<gene>
    <name evidence="9" type="primary">TREH</name>
    <name evidence="9" type="synonym">treh</name>
</gene>
<dbReference type="Proteomes" id="UP000472277">
    <property type="component" value="Chromosome 13"/>
</dbReference>
<dbReference type="PROSITE" id="PS00927">
    <property type="entry name" value="TREHALASE_1"/>
    <property type="match status" value="1"/>
</dbReference>
<protein>
    <recommendedName>
        <fullName evidence="4 7">Trehalase</fullName>
        <ecNumber evidence="3 7">3.2.1.28</ecNumber>
    </recommendedName>
    <alternativeName>
        <fullName evidence="7">Alpha-trehalose glucohydrolase</fullName>
    </alternativeName>
</protein>
<evidence type="ECO:0000313" key="9">
    <source>
        <dbReference type="Ensembl" id="ENSSTUP00000017353.1"/>
    </source>
</evidence>
<dbReference type="InterPro" id="IPR018232">
    <property type="entry name" value="Glyco_hydro_37_CS"/>
</dbReference>